<evidence type="ECO:0000256" key="1">
    <source>
        <dbReference type="SAM" id="Phobius"/>
    </source>
</evidence>
<keyword evidence="1" id="KW-1133">Transmembrane helix</keyword>
<dbReference type="PATRIC" id="fig|216946.3.peg.436"/>
<proteinExistence type="predicted"/>
<protein>
    <recommendedName>
        <fullName evidence="4">Transmembrane protein</fullName>
    </recommendedName>
</protein>
<name>A0A0K1P5Y9_9MOLU</name>
<feature type="transmembrane region" description="Helical" evidence="1">
    <location>
        <begin position="68"/>
        <end position="91"/>
    </location>
</feature>
<keyword evidence="1" id="KW-0472">Membrane</keyword>
<gene>
    <name evidence="2" type="ORF">STURON_00434</name>
</gene>
<keyword evidence="1" id="KW-0812">Transmembrane</keyword>
<dbReference type="KEGG" id="stur:STURON_00434"/>
<dbReference type="AlphaFoldDB" id="A0A0K1P5Y9"/>
<reference evidence="2 3" key="1">
    <citation type="journal article" date="2015" name="Genome Announc.">
        <title>Complete Genome Sequence of Spiroplasma turonicum Strain Tab4cT, a Parasite of a Horse Fly, Haematopota sp. (Diptera: Tabanidae).</title>
        <authorList>
            <person name="Davis R.E."/>
            <person name="Shao J."/>
            <person name="Zhao Y."/>
            <person name="Gasparich G.E."/>
            <person name="Gaynor B.J."/>
            <person name="Donofrio N."/>
        </authorList>
    </citation>
    <scope>NUCLEOTIDE SEQUENCE [LARGE SCALE GENOMIC DNA]</scope>
    <source>
        <strain evidence="2 3">Tab4c</strain>
    </source>
</reference>
<feature type="transmembrane region" description="Helical" evidence="1">
    <location>
        <begin position="35"/>
        <end position="56"/>
    </location>
</feature>
<dbReference type="Proteomes" id="UP000067243">
    <property type="component" value="Chromosome"/>
</dbReference>
<accession>A0A0K1P5Y9</accession>
<evidence type="ECO:0000313" key="3">
    <source>
        <dbReference type="Proteomes" id="UP000067243"/>
    </source>
</evidence>
<organism evidence="2 3">
    <name type="scientific">Spiroplasma turonicum</name>
    <dbReference type="NCBI Taxonomy" id="216946"/>
    <lineage>
        <taxon>Bacteria</taxon>
        <taxon>Bacillati</taxon>
        <taxon>Mycoplasmatota</taxon>
        <taxon>Mollicutes</taxon>
        <taxon>Entomoplasmatales</taxon>
        <taxon>Spiroplasmataceae</taxon>
        <taxon>Spiroplasma</taxon>
    </lineage>
</organism>
<dbReference type="OrthoDB" id="389905at2"/>
<dbReference type="EMBL" id="CP012328">
    <property type="protein sequence ID" value="AKU79680.1"/>
    <property type="molecule type" value="Genomic_DNA"/>
</dbReference>
<feature type="transmembrane region" description="Helical" evidence="1">
    <location>
        <begin position="7"/>
        <end position="29"/>
    </location>
</feature>
<evidence type="ECO:0008006" key="4">
    <source>
        <dbReference type="Google" id="ProtNLM"/>
    </source>
</evidence>
<feature type="transmembrane region" description="Helical" evidence="1">
    <location>
        <begin position="97"/>
        <end position="118"/>
    </location>
</feature>
<keyword evidence="3" id="KW-1185">Reference proteome</keyword>
<evidence type="ECO:0000313" key="2">
    <source>
        <dbReference type="EMBL" id="AKU79680.1"/>
    </source>
</evidence>
<sequence>MNGAKLIILISSCTIAFLGFLTSLIVMFSGSSLTIVIPSLICGFLIVAAAMVNVLFCFRQVLKLKVSLILSFVYTLLVIILFILYPIIIGYSKDTLIVYSSILAFTLLFYVALIFTNFSEKIKTIEY</sequence>
<dbReference type="RefSeq" id="WP_075048274.1">
    <property type="nucleotide sequence ID" value="NZ_CP012328.1"/>
</dbReference>